<dbReference type="GO" id="GO:0016787">
    <property type="term" value="F:hydrolase activity"/>
    <property type="evidence" value="ECO:0007669"/>
    <property type="project" value="InterPro"/>
</dbReference>
<accession>A0A6J7WUR3</accession>
<dbReference type="Pfam" id="PF00149">
    <property type="entry name" value="Metallophos"/>
    <property type="match status" value="1"/>
</dbReference>
<dbReference type="PANTHER" id="PTHR37844:SF2">
    <property type="entry name" value="SER_THR PROTEIN PHOSPHATASE SUPERFAMILY (AFU_ORTHOLOGUE AFUA_1G14840)"/>
    <property type="match status" value="1"/>
</dbReference>
<evidence type="ECO:0000259" key="1">
    <source>
        <dbReference type="Pfam" id="PF00149"/>
    </source>
</evidence>
<organism evidence="2">
    <name type="scientific">uncultured Caudovirales phage</name>
    <dbReference type="NCBI Taxonomy" id="2100421"/>
    <lineage>
        <taxon>Viruses</taxon>
        <taxon>Duplodnaviria</taxon>
        <taxon>Heunggongvirae</taxon>
        <taxon>Uroviricota</taxon>
        <taxon>Caudoviricetes</taxon>
        <taxon>Peduoviridae</taxon>
        <taxon>Maltschvirus</taxon>
        <taxon>Maltschvirus maltsch</taxon>
    </lineage>
</organism>
<reference evidence="2" key="1">
    <citation type="submission" date="2020-05" db="EMBL/GenBank/DDBJ databases">
        <authorList>
            <person name="Chiriac C."/>
            <person name="Salcher M."/>
            <person name="Ghai R."/>
            <person name="Kavagutti S V."/>
        </authorList>
    </citation>
    <scope>NUCLEOTIDE SEQUENCE</scope>
</reference>
<gene>
    <name evidence="2" type="ORF">UFOVP242_90</name>
</gene>
<dbReference type="InterPro" id="IPR004843">
    <property type="entry name" value="Calcineurin-like_PHP"/>
</dbReference>
<protein>
    <submittedName>
        <fullName evidence="2">Calcineurin-like phosphoesterase domain, ApaH type</fullName>
    </submittedName>
</protein>
<evidence type="ECO:0000313" key="2">
    <source>
        <dbReference type="EMBL" id="CAB5221819.1"/>
    </source>
</evidence>
<proteinExistence type="predicted"/>
<dbReference type="PANTHER" id="PTHR37844">
    <property type="entry name" value="SER/THR PROTEIN PHOSPHATASE SUPERFAMILY (AFU_ORTHOLOGUE AFUA_1G14840)"/>
    <property type="match status" value="1"/>
</dbReference>
<dbReference type="Gene3D" id="3.60.21.10">
    <property type="match status" value="1"/>
</dbReference>
<dbReference type="InterPro" id="IPR029052">
    <property type="entry name" value="Metallo-depent_PP-like"/>
</dbReference>
<feature type="domain" description="Calcineurin-like phosphoesterase" evidence="1">
    <location>
        <begin position="1"/>
        <end position="249"/>
    </location>
</feature>
<name>A0A6J7WUR3_9CAUD</name>
<sequence>MKISVCSDVHLEFGDLDLRNKDNADVLILSGDILVAHDLGTSDTYEIISPGKKHMSYLNFMEQVCKEFKHVVYVVGNHEHYHGDFNETIPKLKSTFGHLVNLHILEKESVLINDVMFIGGTLWTDMNKEDPMTLAHIRGVMNDFKIIDDVRKEVHYRDEDGNSRTRTGRFSPIESVNEHKQMLSYVKTILEENATRKCVVVGHHAPSKLSTHPRYATEVIVNGAYSSDLSEFILDHPQVKLWTHGHTHEVFDYNIGSTRIVCNPRGYINYEDRADQFELITVEI</sequence>
<dbReference type="SUPFAM" id="SSF56300">
    <property type="entry name" value="Metallo-dependent phosphatases"/>
    <property type="match status" value="1"/>
</dbReference>
<dbReference type="EMBL" id="LR798294">
    <property type="protein sequence ID" value="CAB5221819.1"/>
    <property type="molecule type" value="Genomic_DNA"/>
</dbReference>